<keyword evidence="3 6" id="KW-0812">Transmembrane</keyword>
<comment type="subcellular location">
    <subcellularLocation>
        <location evidence="1">Membrane</location>
        <topology evidence="1">Multi-pass membrane protein</topology>
    </subcellularLocation>
</comment>
<proteinExistence type="inferred from homology"/>
<sequence length="172" mass="18903">MTAAPIDSDPPKRRSFAQQALVLIAFLALVFAVEGATVSVTQPAIDGWYADLTKPTFTPPNLAFPIVWTAIFFLMALAGWQAWRAAQREDFGWPLACFLVQLALNFTWSALFFGAGDIFLALVDVVALILAILATTTAFWQVSRAAGLLMLPYLAWVCFATALNVEILRLNY</sequence>
<comment type="similarity">
    <text evidence="2">Belongs to the TspO/BZRP family.</text>
</comment>
<dbReference type="Pfam" id="PF03073">
    <property type="entry name" value="TspO_MBR"/>
    <property type="match status" value="1"/>
</dbReference>
<dbReference type="PANTHER" id="PTHR10057:SF0">
    <property type="entry name" value="TRANSLOCATOR PROTEIN"/>
    <property type="match status" value="1"/>
</dbReference>
<comment type="caution">
    <text evidence="7">The sequence shown here is derived from an EMBL/GenBank/DDBJ whole genome shotgun (WGS) entry which is preliminary data.</text>
</comment>
<dbReference type="CDD" id="cd15904">
    <property type="entry name" value="TSPO_MBR"/>
    <property type="match status" value="1"/>
</dbReference>
<feature type="transmembrane region" description="Helical" evidence="6">
    <location>
        <begin position="147"/>
        <end position="165"/>
    </location>
</feature>
<dbReference type="AlphaFoldDB" id="A0A934QGR8"/>
<evidence type="ECO:0000256" key="3">
    <source>
        <dbReference type="ARBA" id="ARBA00022692"/>
    </source>
</evidence>
<reference evidence="7" key="2">
    <citation type="journal article" date="2020" name="Microorganisms">
        <title>Osmotic Adaptation and Compatible Solute Biosynthesis of Phototrophic Bacteria as Revealed from Genome Analyses.</title>
        <authorList>
            <person name="Imhoff J.F."/>
            <person name="Rahn T."/>
            <person name="Kunzel S."/>
            <person name="Keller A."/>
            <person name="Neulinger S.C."/>
        </authorList>
    </citation>
    <scope>NUCLEOTIDE SEQUENCE</scope>
    <source>
        <strain evidence="7">DSM 9154</strain>
    </source>
</reference>
<keyword evidence="4 6" id="KW-1133">Transmembrane helix</keyword>
<dbReference type="GO" id="GO:0016020">
    <property type="term" value="C:membrane"/>
    <property type="evidence" value="ECO:0007669"/>
    <property type="project" value="UniProtKB-SubCell"/>
</dbReference>
<dbReference type="PIRSF" id="PIRSF005859">
    <property type="entry name" value="PBR"/>
    <property type="match status" value="1"/>
</dbReference>
<organism evidence="7 8">
    <name type="scientific">Rhodovibrio salinarum</name>
    <dbReference type="NCBI Taxonomy" id="1087"/>
    <lineage>
        <taxon>Bacteria</taxon>
        <taxon>Pseudomonadati</taxon>
        <taxon>Pseudomonadota</taxon>
        <taxon>Alphaproteobacteria</taxon>
        <taxon>Rhodospirillales</taxon>
        <taxon>Rhodovibrionaceae</taxon>
        <taxon>Rhodovibrio</taxon>
    </lineage>
</organism>
<evidence type="ECO:0000256" key="5">
    <source>
        <dbReference type="ARBA" id="ARBA00023136"/>
    </source>
</evidence>
<dbReference type="InterPro" id="IPR004307">
    <property type="entry name" value="TspO_MBR"/>
</dbReference>
<keyword evidence="5 6" id="KW-0472">Membrane</keyword>
<reference evidence="7" key="1">
    <citation type="submission" date="2017-08" db="EMBL/GenBank/DDBJ databases">
        <authorList>
            <person name="Imhoff J.F."/>
            <person name="Rahn T."/>
            <person name="Kuenzel S."/>
            <person name="Neulinger S.C."/>
        </authorList>
    </citation>
    <scope>NUCLEOTIDE SEQUENCE</scope>
    <source>
        <strain evidence="7">DSM 9154</strain>
    </source>
</reference>
<evidence type="ECO:0000256" key="1">
    <source>
        <dbReference type="ARBA" id="ARBA00004141"/>
    </source>
</evidence>
<dbReference type="PANTHER" id="PTHR10057">
    <property type="entry name" value="PERIPHERAL-TYPE BENZODIAZEPINE RECEPTOR"/>
    <property type="match status" value="1"/>
</dbReference>
<feature type="transmembrane region" description="Helical" evidence="6">
    <location>
        <begin position="62"/>
        <end position="80"/>
    </location>
</feature>
<evidence type="ECO:0000313" key="7">
    <source>
        <dbReference type="EMBL" id="MBK1696260.1"/>
    </source>
</evidence>
<dbReference type="InterPro" id="IPR038330">
    <property type="entry name" value="TspO/MBR-related_sf"/>
</dbReference>
<evidence type="ECO:0000256" key="6">
    <source>
        <dbReference type="SAM" id="Phobius"/>
    </source>
</evidence>
<feature type="transmembrane region" description="Helical" evidence="6">
    <location>
        <begin position="92"/>
        <end position="112"/>
    </location>
</feature>
<dbReference type="GO" id="GO:0033013">
    <property type="term" value="P:tetrapyrrole metabolic process"/>
    <property type="evidence" value="ECO:0007669"/>
    <property type="project" value="UniProtKB-ARBA"/>
</dbReference>
<protein>
    <submittedName>
        <fullName evidence="7">Tryptophan-rich sensory protein</fullName>
    </submittedName>
</protein>
<feature type="transmembrane region" description="Helical" evidence="6">
    <location>
        <begin position="20"/>
        <end position="42"/>
    </location>
</feature>
<evidence type="ECO:0000313" key="8">
    <source>
        <dbReference type="Proteomes" id="UP000778970"/>
    </source>
</evidence>
<dbReference type="FunFam" id="1.20.1260.100:FF:000001">
    <property type="entry name" value="translocator protein 2"/>
    <property type="match status" value="1"/>
</dbReference>
<dbReference type="RefSeq" id="WP_027287846.1">
    <property type="nucleotide sequence ID" value="NZ_NRRE01000013.1"/>
</dbReference>
<dbReference type="Proteomes" id="UP000778970">
    <property type="component" value="Unassembled WGS sequence"/>
</dbReference>
<feature type="transmembrane region" description="Helical" evidence="6">
    <location>
        <begin position="118"/>
        <end position="140"/>
    </location>
</feature>
<name>A0A934QGR8_9PROT</name>
<evidence type="ECO:0000256" key="4">
    <source>
        <dbReference type="ARBA" id="ARBA00022989"/>
    </source>
</evidence>
<dbReference type="Gene3D" id="1.20.1260.100">
    <property type="entry name" value="TspO/MBR protein"/>
    <property type="match status" value="1"/>
</dbReference>
<evidence type="ECO:0000256" key="2">
    <source>
        <dbReference type="ARBA" id="ARBA00007524"/>
    </source>
</evidence>
<dbReference type="EMBL" id="NRRE01000013">
    <property type="protein sequence ID" value="MBK1696260.1"/>
    <property type="molecule type" value="Genomic_DNA"/>
</dbReference>
<accession>A0A934QGR8</accession>
<gene>
    <name evidence="7" type="ORF">CKO21_03270</name>
</gene>
<keyword evidence="8" id="KW-1185">Reference proteome</keyword>